<feature type="compositionally biased region" description="Polar residues" evidence="1">
    <location>
        <begin position="259"/>
        <end position="279"/>
    </location>
</feature>
<sequence>MQTKGSFRNSTGTAMKISIAPNQLCFIFACLAFVGVTWSADCGQAQILNKLRSDYDTDSMIQYAPDDPATRSRLFNLQTGHAGAFYNCDGEECKRNSPYICWKTGQDDKLHCTFWDVLQWRTDRDRIAQRICDGAGACCNGGSCGSNVGASVVETAAPCGCASCIAAAKREQAGRSKMAVAANKRSAGSERKVSRTNYANASAQKSGLLRPRVNVAGLVDSPLAKQSSTVASAINQQSVAVAKKKACDCAECRAMRKASVQSATPTTVGTKPTAGTRSASLLDRARASRTQR</sequence>
<dbReference type="STRING" id="980251.GCA_001642875_04353"/>
<evidence type="ECO:0000256" key="1">
    <source>
        <dbReference type="SAM" id="MobiDB-lite"/>
    </source>
</evidence>
<evidence type="ECO:0000313" key="3">
    <source>
        <dbReference type="Proteomes" id="UP000322214"/>
    </source>
</evidence>
<dbReference type="Proteomes" id="UP000322214">
    <property type="component" value="Chromosome"/>
</dbReference>
<proteinExistence type="predicted"/>
<gene>
    <name evidence="2" type="ORF">MFFC18_35990</name>
</gene>
<dbReference type="EMBL" id="CP042912">
    <property type="protein sequence ID" value="QEG23698.1"/>
    <property type="molecule type" value="Genomic_DNA"/>
</dbReference>
<accession>A0A5B9PBH1</accession>
<evidence type="ECO:0000313" key="2">
    <source>
        <dbReference type="EMBL" id="QEG23698.1"/>
    </source>
</evidence>
<protein>
    <submittedName>
        <fullName evidence="2">Uncharacterized protein</fullName>
    </submittedName>
</protein>
<name>A0A5B9PBH1_9BACT</name>
<feature type="region of interest" description="Disordered" evidence="1">
    <location>
        <begin position="258"/>
        <end position="292"/>
    </location>
</feature>
<reference evidence="2 3" key="1">
    <citation type="submission" date="2019-08" db="EMBL/GenBank/DDBJ databases">
        <title>Deep-cultivation of Planctomycetes and their phenomic and genomic characterization uncovers novel biology.</title>
        <authorList>
            <person name="Wiegand S."/>
            <person name="Jogler M."/>
            <person name="Boedeker C."/>
            <person name="Pinto D."/>
            <person name="Vollmers J."/>
            <person name="Rivas-Marin E."/>
            <person name="Kohn T."/>
            <person name="Peeters S.H."/>
            <person name="Heuer A."/>
            <person name="Rast P."/>
            <person name="Oberbeckmann S."/>
            <person name="Bunk B."/>
            <person name="Jeske O."/>
            <person name="Meyerdierks A."/>
            <person name="Storesund J.E."/>
            <person name="Kallscheuer N."/>
            <person name="Luecker S."/>
            <person name="Lage O.M."/>
            <person name="Pohl T."/>
            <person name="Merkel B.J."/>
            <person name="Hornburger P."/>
            <person name="Mueller R.-W."/>
            <person name="Bruemmer F."/>
            <person name="Labrenz M."/>
            <person name="Spormann A.M."/>
            <person name="Op den Camp H."/>
            <person name="Overmann J."/>
            <person name="Amann R."/>
            <person name="Jetten M.S.M."/>
            <person name="Mascher T."/>
            <person name="Medema M.H."/>
            <person name="Devos D.P."/>
            <person name="Kaster A.-K."/>
            <person name="Ovreas L."/>
            <person name="Rohde M."/>
            <person name="Galperin M.Y."/>
            <person name="Jogler C."/>
        </authorList>
    </citation>
    <scope>NUCLEOTIDE SEQUENCE [LARGE SCALE GENOMIC DNA]</scope>
    <source>
        <strain evidence="2 3">FC18</strain>
    </source>
</reference>
<keyword evidence="3" id="KW-1185">Reference proteome</keyword>
<dbReference type="PROSITE" id="PS51257">
    <property type="entry name" value="PROKAR_LIPOPROTEIN"/>
    <property type="match status" value="1"/>
</dbReference>
<dbReference type="AlphaFoldDB" id="A0A5B9PBH1"/>
<organism evidence="2 3">
    <name type="scientific">Mariniblastus fucicola</name>
    <dbReference type="NCBI Taxonomy" id="980251"/>
    <lineage>
        <taxon>Bacteria</taxon>
        <taxon>Pseudomonadati</taxon>
        <taxon>Planctomycetota</taxon>
        <taxon>Planctomycetia</taxon>
        <taxon>Pirellulales</taxon>
        <taxon>Pirellulaceae</taxon>
        <taxon>Mariniblastus</taxon>
    </lineage>
</organism>
<dbReference type="KEGG" id="mff:MFFC18_35990"/>